<feature type="transmembrane region" description="Helical" evidence="6">
    <location>
        <begin position="26"/>
        <end position="44"/>
    </location>
</feature>
<name>A0ABP7F3R0_9ACTN</name>
<evidence type="ECO:0000313" key="9">
    <source>
        <dbReference type="Proteomes" id="UP001500908"/>
    </source>
</evidence>
<evidence type="ECO:0000256" key="3">
    <source>
        <dbReference type="ARBA" id="ARBA00022692"/>
    </source>
</evidence>
<keyword evidence="3 6" id="KW-0812">Transmembrane</keyword>
<evidence type="ECO:0000256" key="5">
    <source>
        <dbReference type="ARBA" id="ARBA00023136"/>
    </source>
</evidence>
<dbReference type="Proteomes" id="UP001500908">
    <property type="component" value="Unassembled WGS sequence"/>
</dbReference>
<evidence type="ECO:0000259" key="7">
    <source>
        <dbReference type="Pfam" id="PF00482"/>
    </source>
</evidence>
<protein>
    <recommendedName>
        <fullName evidence="7">Type II secretion system protein GspF domain-containing protein</fullName>
    </recommendedName>
</protein>
<keyword evidence="4 6" id="KW-1133">Transmembrane helix</keyword>
<comment type="subcellular location">
    <subcellularLocation>
        <location evidence="1">Cell membrane</location>
        <topology evidence="1">Multi-pass membrane protein</topology>
    </subcellularLocation>
</comment>
<keyword evidence="9" id="KW-1185">Reference proteome</keyword>
<evidence type="ECO:0000256" key="1">
    <source>
        <dbReference type="ARBA" id="ARBA00004651"/>
    </source>
</evidence>
<keyword evidence="2" id="KW-1003">Cell membrane</keyword>
<reference evidence="9" key="1">
    <citation type="journal article" date="2019" name="Int. J. Syst. Evol. Microbiol.">
        <title>The Global Catalogue of Microorganisms (GCM) 10K type strain sequencing project: providing services to taxonomists for standard genome sequencing and annotation.</title>
        <authorList>
            <consortium name="The Broad Institute Genomics Platform"/>
            <consortium name="The Broad Institute Genome Sequencing Center for Infectious Disease"/>
            <person name="Wu L."/>
            <person name="Ma J."/>
        </authorList>
    </citation>
    <scope>NUCLEOTIDE SEQUENCE [LARGE SCALE GENOMIC DNA]</scope>
    <source>
        <strain evidence="9">JCM 17137</strain>
    </source>
</reference>
<keyword evidence="5 6" id="KW-0472">Membrane</keyword>
<feature type="transmembrane region" description="Helical" evidence="6">
    <location>
        <begin position="241"/>
        <end position="260"/>
    </location>
</feature>
<evidence type="ECO:0000256" key="6">
    <source>
        <dbReference type="SAM" id="Phobius"/>
    </source>
</evidence>
<dbReference type="PANTHER" id="PTHR35007">
    <property type="entry name" value="INTEGRAL MEMBRANE PROTEIN-RELATED"/>
    <property type="match status" value="1"/>
</dbReference>
<evidence type="ECO:0000256" key="2">
    <source>
        <dbReference type="ARBA" id="ARBA00022475"/>
    </source>
</evidence>
<evidence type="ECO:0000313" key="8">
    <source>
        <dbReference type="EMBL" id="GAA3730817.1"/>
    </source>
</evidence>
<feature type="transmembrane region" description="Helical" evidence="6">
    <location>
        <begin position="211"/>
        <end position="235"/>
    </location>
</feature>
<organism evidence="8 9">
    <name type="scientific">Salinactinospora qingdaonensis</name>
    <dbReference type="NCBI Taxonomy" id="702744"/>
    <lineage>
        <taxon>Bacteria</taxon>
        <taxon>Bacillati</taxon>
        <taxon>Actinomycetota</taxon>
        <taxon>Actinomycetes</taxon>
        <taxon>Streptosporangiales</taxon>
        <taxon>Nocardiopsidaceae</taxon>
        <taxon>Salinactinospora</taxon>
    </lineage>
</organism>
<proteinExistence type="predicted"/>
<dbReference type="RefSeq" id="WP_344967641.1">
    <property type="nucleotide sequence ID" value="NZ_BAABDD010000003.1"/>
</dbReference>
<dbReference type="Pfam" id="PF00482">
    <property type="entry name" value="T2SSF"/>
    <property type="match status" value="1"/>
</dbReference>
<sequence>MILAFPPAGRSAFAHLPWLFWPPPEVWLWLFAVAAASFVAVHALPSPPRVRLTALTRASRAGRARRAVHAGHLVWRALRRRADHSLGRGSAQWQRATVDLCRGMATELRGGRPPPTALAAAVAELPPEVASRLAPVVAAANTGHDPTTALRSAARRPGAAGLSYLAACWQVAAGTGGGLAPVVEHLADGLAEAAARRAELNAQLAGPRTTALLLAGLPLVGLAMAAAMGASPVVFLLTTPVGLGCLTAGIVLELLGFWWVQRLVRRTLATLDP</sequence>
<evidence type="ECO:0000256" key="4">
    <source>
        <dbReference type="ARBA" id="ARBA00022989"/>
    </source>
</evidence>
<comment type="caution">
    <text evidence="8">The sequence shown here is derived from an EMBL/GenBank/DDBJ whole genome shotgun (WGS) entry which is preliminary data.</text>
</comment>
<dbReference type="PANTHER" id="PTHR35007:SF4">
    <property type="entry name" value="CONSERVED TRANSMEMBRANE PROTEIN-RELATED"/>
    <property type="match status" value="1"/>
</dbReference>
<dbReference type="EMBL" id="BAABDD010000003">
    <property type="protein sequence ID" value="GAA3730817.1"/>
    <property type="molecule type" value="Genomic_DNA"/>
</dbReference>
<gene>
    <name evidence="8" type="ORF">GCM10022402_09360</name>
</gene>
<accession>A0ABP7F3R0</accession>
<feature type="domain" description="Type II secretion system protein GspF" evidence="7">
    <location>
        <begin position="101"/>
        <end position="224"/>
    </location>
</feature>
<dbReference type="InterPro" id="IPR018076">
    <property type="entry name" value="T2SS_GspF_dom"/>
</dbReference>